<dbReference type="PROSITE" id="PS51755">
    <property type="entry name" value="OMPR_PHOB"/>
    <property type="match status" value="1"/>
</dbReference>
<evidence type="ECO:0000259" key="4">
    <source>
        <dbReference type="PROSITE" id="PS50110"/>
    </source>
</evidence>
<comment type="caution">
    <text evidence="6">The sequence shown here is derived from an EMBL/GenBank/DDBJ whole genome shotgun (WGS) entry which is preliminary data.</text>
</comment>
<dbReference type="GO" id="GO:0000976">
    <property type="term" value="F:transcription cis-regulatory region binding"/>
    <property type="evidence" value="ECO:0007669"/>
    <property type="project" value="TreeGrafter"/>
</dbReference>
<protein>
    <submittedName>
        <fullName evidence="6">DNA-binding response regulator</fullName>
    </submittedName>
</protein>
<feature type="DNA-binding region" description="OmpR/PhoB-type" evidence="3">
    <location>
        <begin position="129"/>
        <end position="229"/>
    </location>
</feature>
<dbReference type="OrthoDB" id="9802426at2"/>
<dbReference type="InterPro" id="IPR001867">
    <property type="entry name" value="OmpR/PhoB-type_DNA-bd"/>
</dbReference>
<dbReference type="GO" id="GO:0000156">
    <property type="term" value="F:phosphorelay response regulator activity"/>
    <property type="evidence" value="ECO:0007669"/>
    <property type="project" value="TreeGrafter"/>
</dbReference>
<gene>
    <name evidence="6" type="ORF">GCM10011354_20260</name>
</gene>
<dbReference type="GO" id="GO:0006355">
    <property type="term" value="P:regulation of DNA-templated transcription"/>
    <property type="evidence" value="ECO:0007669"/>
    <property type="project" value="InterPro"/>
</dbReference>
<accession>A0A8J3ES70</accession>
<dbReference type="InterPro" id="IPR039420">
    <property type="entry name" value="WalR-like"/>
</dbReference>
<dbReference type="Gene3D" id="1.10.10.10">
    <property type="entry name" value="Winged helix-like DNA-binding domain superfamily/Winged helix DNA-binding domain"/>
    <property type="match status" value="1"/>
</dbReference>
<feature type="domain" description="OmpR/PhoB-type" evidence="5">
    <location>
        <begin position="129"/>
        <end position="229"/>
    </location>
</feature>
<reference evidence="6" key="2">
    <citation type="submission" date="2020-09" db="EMBL/GenBank/DDBJ databases">
        <authorList>
            <person name="Sun Q."/>
            <person name="Zhou Y."/>
        </authorList>
    </citation>
    <scope>NUCLEOTIDE SEQUENCE</scope>
    <source>
        <strain evidence="6">CGMCC 1.14988</strain>
    </source>
</reference>
<dbReference type="SMART" id="SM00862">
    <property type="entry name" value="Trans_reg_C"/>
    <property type="match status" value="1"/>
</dbReference>
<evidence type="ECO:0000259" key="5">
    <source>
        <dbReference type="PROSITE" id="PS51755"/>
    </source>
</evidence>
<dbReference type="PROSITE" id="PS50110">
    <property type="entry name" value="RESPONSE_REGULATORY"/>
    <property type="match status" value="1"/>
</dbReference>
<dbReference type="SMART" id="SM00448">
    <property type="entry name" value="REC"/>
    <property type="match status" value="1"/>
</dbReference>
<dbReference type="Pfam" id="PF00072">
    <property type="entry name" value="Response_reg"/>
    <property type="match status" value="1"/>
</dbReference>
<keyword evidence="7" id="KW-1185">Reference proteome</keyword>
<dbReference type="RefSeq" id="WP_130649036.1">
    <property type="nucleotide sequence ID" value="NZ_BMHA01000007.1"/>
</dbReference>
<dbReference type="Gene3D" id="6.10.250.690">
    <property type="match status" value="1"/>
</dbReference>
<dbReference type="InterPro" id="IPR001789">
    <property type="entry name" value="Sig_transdc_resp-reg_receiver"/>
</dbReference>
<dbReference type="CDD" id="cd00383">
    <property type="entry name" value="trans_reg_C"/>
    <property type="match status" value="1"/>
</dbReference>
<dbReference type="AlphaFoldDB" id="A0A8J3ES70"/>
<dbReference type="SUPFAM" id="SSF52172">
    <property type="entry name" value="CheY-like"/>
    <property type="match status" value="1"/>
</dbReference>
<dbReference type="InterPro" id="IPR011006">
    <property type="entry name" value="CheY-like_superfamily"/>
</dbReference>
<evidence type="ECO:0000256" key="3">
    <source>
        <dbReference type="PROSITE-ProRule" id="PRU01091"/>
    </source>
</evidence>
<keyword evidence="2" id="KW-0597">Phosphoprotein</keyword>
<dbReference type="Proteomes" id="UP000650511">
    <property type="component" value="Unassembled WGS sequence"/>
</dbReference>
<feature type="modified residue" description="4-aspartylphosphate" evidence="2">
    <location>
        <position position="52"/>
    </location>
</feature>
<proteinExistence type="predicted"/>
<sequence>MAKVLAVDDEPQILTALGRGLTRAGHDVIVARNGEDGLAAAAAASPDVVLLDLRLPDLDGIEVVKRLRAWTAVPIVLLSGSGSERARVLALDAGADDFIDKPFSMEELRARLGAILRRSGTAAVTAIEQPTVQVGDLAVDLSARRVRVAGEEVRLTPLQWKLLEVLVANPGKLLTYRDIIAAVWSDKHGDEARDSLRVHLRALRQKLGDDASAPRYVATEAGVGYRWLGSDE</sequence>
<dbReference type="GO" id="GO:0005829">
    <property type="term" value="C:cytosol"/>
    <property type="evidence" value="ECO:0007669"/>
    <property type="project" value="TreeGrafter"/>
</dbReference>
<keyword evidence="1 3" id="KW-0238">DNA-binding</keyword>
<evidence type="ECO:0000256" key="2">
    <source>
        <dbReference type="PROSITE-ProRule" id="PRU00169"/>
    </source>
</evidence>
<feature type="domain" description="Response regulatory" evidence="4">
    <location>
        <begin position="3"/>
        <end position="116"/>
    </location>
</feature>
<dbReference type="GO" id="GO:0032993">
    <property type="term" value="C:protein-DNA complex"/>
    <property type="evidence" value="ECO:0007669"/>
    <property type="project" value="TreeGrafter"/>
</dbReference>
<reference evidence="6" key="1">
    <citation type="journal article" date="2014" name="Int. J. Syst. Evol. Microbiol.">
        <title>Complete genome sequence of Corynebacterium casei LMG S-19264T (=DSM 44701T), isolated from a smear-ripened cheese.</title>
        <authorList>
            <consortium name="US DOE Joint Genome Institute (JGI-PGF)"/>
            <person name="Walter F."/>
            <person name="Albersmeier A."/>
            <person name="Kalinowski J."/>
            <person name="Ruckert C."/>
        </authorList>
    </citation>
    <scope>NUCLEOTIDE SEQUENCE</scope>
    <source>
        <strain evidence="6">CGMCC 1.14988</strain>
    </source>
</reference>
<dbReference type="InterPro" id="IPR036388">
    <property type="entry name" value="WH-like_DNA-bd_sf"/>
</dbReference>
<evidence type="ECO:0000313" key="6">
    <source>
        <dbReference type="EMBL" id="GGI06671.1"/>
    </source>
</evidence>
<organism evidence="6 7">
    <name type="scientific">Egicoccus halophilus</name>
    <dbReference type="NCBI Taxonomy" id="1670830"/>
    <lineage>
        <taxon>Bacteria</taxon>
        <taxon>Bacillati</taxon>
        <taxon>Actinomycetota</taxon>
        <taxon>Nitriliruptoria</taxon>
        <taxon>Egicoccales</taxon>
        <taxon>Egicoccaceae</taxon>
        <taxon>Egicoccus</taxon>
    </lineage>
</organism>
<dbReference type="PANTHER" id="PTHR48111:SF50">
    <property type="entry name" value="KDP OPERON TRANSCRIPTIONAL REGULATORY PROTEIN KDPE"/>
    <property type="match status" value="1"/>
</dbReference>
<evidence type="ECO:0000256" key="1">
    <source>
        <dbReference type="ARBA" id="ARBA00023125"/>
    </source>
</evidence>
<name>A0A8J3ES70_9ACTN</name>
<dbReference type="EMBL" id="BMHA01000007">
    <property type="protein sequence ID" value="GGI06671.1"/>
    <property type="molecule type" value="Genomic_DNA"/>
</dbReference>
<dbReference type="Gene3D" id="3.40.50.2300">
    <property type="match status" value="1"/>
</dbReference>
<evidence type="ECO:0000313" key="7">
    <source>
        <dbReference type="Proteomes" id="UP000650511"/>
    </source>
</evidence>
<dbReference type="Pfam" id="PF00486">
    <property type="entry name" value="Trans_reg_C"/>
    <property type="match status" value="1"/>
</dbReference>
<dbReference type="PANTHER" id="PTHR48111">
    <property type="entry name" value="REGULATOR OF RPOS"/>
    <property type="match status" value="1"/>
</dbReference>